<evidence type="ECO:0000259" key="6">
    <source>
        <dbReference type="PROSITE" id="PS50041"/>
    </source>
</evidence>
<dbReference type="InterPro" id="IPR018378">
    <property type="entry name" value="C-type_lectin_CS"/>
</dbReference>
<feature type="coiled-coil region" evidence="4">
    <location>
        <begin position="85"/>
        <end position="133"/>
    </location>
</feature>
<sequence length="265" mass="30462">MLQHSSGRVEMVVDIYESADDFRSHDPNAVKIDADAGRGNVEKPIPAQHRGGDTAWSSCNKLTAVCVVLLCVSLFVVSTVMWIKFNKVATENNQLQTSYDNLTKERNQLQTSYNTLKTERDQLQRESDKYLKNLCNLCKQGCFSFKSSFYYVSNEKKSWEESRQDCRDKGADLNIINSRDEQDAISKHISSNGPVWIGLSDRDKEGEWKWVDASPLTIKFWGQWEPNGKEKENCVEVYKTSNSIVWNDKQCSEKRNWICEQHVSP</sequence>
<keyword evidence="1" id="KW-0430">Lectin</keyword>
<dbReference type="Pfam" id="PF00059">
    <property type="entry name" value="Lectin_C"/>
    <property type="match status" value="1"/>
</dbReference>
<evidence type="ECO:0000256" key="4">
    <source>
        <dbReference type="SAM" id="Coils"/>
    </source>
</evidence>
<dbReference type="Proteomes" id="UP000606274">
    <property type="component" value="Unassembled WGS sequence"/>
</dbReference>
<evidence type="ECO:0000256" key="2">
    <source>
        <dbReference type="ARBA" id="ARBA00023157"/>
    </source>
</evidence>
<dbReference type="AlphaFoldDB" id="A0A8T0A6E8"/>
<feature type="transmembrane region" description="Helical" evidence="5">
    <location>
        <begin position="62"/>
        <end position="83"/>
    </location>
</feature>
<keyword evidence="3" id="KW-0325">Glycoprotein</keyword>
<dbReference type="InterPro" id="IPR016187">
    <property type="entry name" value="CTDL_fold"/>
</dbReference>
<proteinExistence type="predicted"/>
<dbReference type="EMBL" id="JABFDY010000028">
    <property type="protein sequence ID" value="KAF7686748.1"/>
    <property type="molecule type" value="Genomic_DNA"/>
</dbReference>
<dbReference type="SMART" id="SM00034">
    <property type="entry name" value="CLECT"/>
    <property type="match status" value="1"/>
</dbReference>
<protein>
    <recommendedName>
        <fullName evidence="6">C-type lectin domain-containing protein</fullName>
    </recommendedName>
</protein>
<keyword evidence="4" id="KW-0175">Coiled coil</keyword>
<comment type="caution">
    <text evidence="7">The sequence shown here is derived from an EMBL/GenBank/DDBJ whole genome shotgun (WGS) entry which is preliminary data.</text>
</comment>
<reference evidence="7" key="1">
    <citation type="submission" date="2020-08" db="EMBL/GenBank/DDBJ databases">
        <title>Chromosome-level assembly of Southern catfish (Silurus meridionalis) provides insights into visual adaptation to the nocturnal and benthic lifestyles.</title>
        <authorList>
            <person name="Zhang Y."/>
            <person name="Wang D."/>
            <person name="Peng Z."/>
        </authorList>
    </citation>
    <scope>NUCLEOTIDE SEQUENCE</scope>
    <source>
        <strain evidence="7">SWU-2019-XX</strain>
        <tissue evidence="7">Muscle</tissue>
    </source>
</reference>
<dbReference type="Gene3D" id="1.20.5.400">
    <property type="match status" value="1"/>
</dbReference>
<name>A0A8T0A6E8_SILME</name>
<organism evidence="7 8">
    <name type="scientific">Silurus meridionalis</name>
    <name type="common">Southern catfish</name>
    <name type="synonym">Silurus soldatovi meridionalis</name>
    <dbReference type="NCBI Taxonomy" id="175797"/>
    <lineage>
        <taxon>Eukaryota</taxon>
        <taxon>Metazoa</taxon>
        <taxon>Chordata</taxon>
        <taxon>Craniata</taxon>
        <taxon>Vertebrata</taxon>
        <taxon>Euteleostomi</taxon>
        <taxon>Actinopterygii</taxon>
        <taxon>Neopterygii</taxon>
        <taxon>Teleostei</taxon>
        <taxon>Ostariophysi</taxon>
        <taxon>Siluriformes</taxon>
        <taxon>Siluridae</taxon>
        <taxon>Silurus</taxon>
    </lineage>
</organism>
<keyword evidence="5" id="KW-0812">Transmembrane</keyword>
<dbReference type="OrthoDB" id="8950604at2759"/>
<keyword evidence="5" id="KW-0472">Membrane</keyword>
<dbReference type="PANTHER" id="PTHR46490">
    <property type="entry name" value="C-TYPE LECTIN DOMAIN FAMILY 12 MEMBER A-RELATED"/>
    <property type="match status" value="1"/>
</dbReference>
<keyword evidence="8" id="KW-1185">Reference proteome</keyword>
<dbReference type="InterPro" id="IPR001304">
    <property type="entry name" value="C-type_lectin-like"/>
</dbReference>
<evidence type="ECO:0000256" key="1">
    <source>
        <dbReference type="ARBA" id="ARBA00022734"/>
    </source>
</evidence>
<evidence type="ECO:0000256" key="5">
    <source>
        <dbReference type="SAM" id="Phobius"/>
    </source>
</evidence>
<dbReference type="PANTHER" id="PTHR46490:SF6">
    <property type="entry name" value="ASIALOGLYCOPROTEIN RECEPTOR 1-LIKE-RELATED"/>
    <property type="match status" value="1"/>
</dbReference>
<dbReference type="PROSITE" id="PS00615">
    <property type="entry name" value="C_TYPE_LECTIN_1"/>
    <property type="match status" value="1"/>
</dbReference>
<keyword evidence="2" id="KW-1015">Disulfide bond</keyword>
<feature type="domain" description="C-type lectin" evidence="6">
    <location>
        <begin position="145"/>
        <end position="260"/>
    </location>
</feature>
<evidence type="ECO:0000256" key="3">
    <source>
        <dbReference type="ARBA" id="ARBA00023180"/>
    </source>
</evidence>
<evidence type="ECO:0000313" key="7">
    <source>
        <dbReference type="EMBL" id="KAF7686748.1"/>
    </source>
</evidence>
<dbReference type="InterPro" id="IPR016186">
    <property type="entry name" value="C-type_lectin-like/link_sf"/>
</dbReference>
<dbReference type="Gene3D" id="3.10.100.10">
    <property type="entry name" value="Mannose-Binding Protein A, subunit A"/>
    <property type="match status" value="1"/>
</dbReference>
<dbReference type="CDD" id="cd03590">
    <property type="entry name" value="CLECT_DC-SIGN_like"/>
    <property type="match status" value="1"/>
</dbReference>
<dbReference type="GO" id="GO:0030246">
    <property type="term" value="F:carbohydrate binding"/>
    <property type="evidence" value="ECO:0007669"/>
    <property type="project" value="UniProtKB-KW"/>
</dbReference>
<dbReference type="SUPFAM" id="SSF56436">
    <property type="entry name" value="C-type lectin-like"/>
    <property type="match status" value="1"/>
</dbReference>
<dbReference type="PROSITE" id="PS50041">
    <property type="entry name" value="C_TYPE_LECTIN_2"/>
    <property type="match status" value="1"/>
</dbReference>
<dbReference type="InterPro" id="IPR052309">
    <property type="entry name" value="C-type_Lectin_Domain_Fam1"/>
</dbReference>
<accession>A0A8T0A6E8</accession>
<keyword evidence="5" id="KW-1133">Transmembrane helix</keyword>
<gene>
    <name evidence="7" type="ORF">HF521_015141</name>
</gene>
<dbReference type="InterPro" id="IPR033989">
    <property type="entry name" value="CD209-like_CTLD"/>
</dbReference>
<evidence type="ECO:0000313" key="8">
    <source>
        <dbReference type="Proteomes" id="UP000606274"/>
    </source>
</evidence>